<feature type="compositionally biased region" description="Polar residues" evidence="1">
    <location>
        <begin position="1"/>
        <end position="14"/>
    </location>
</feature>
<proteinExistence type="predicted"/>
<reference evidence="2 3" key="1">
    <citation type="submission" date="2024-01" db="EMBL/GenBank/DDBJ databases">
        <title>Comparative genomics of Cryptococcus and Kwoniella reveals pathogenesis evolution and contrasting modes of karyotype evolution via chromosome fusion or intercentromeric recombination.</title>
        <authorList>
            <person name="Coelho M.A."/>
            <person name="David-Palma M."/>
            <person name="Shea T."/>
            <person name="Bowers K."/>
            <person name="McGinley-Smith S."/>
            <person name="Mohammad A.W."/>
            <person name="Gnirke A."/>
            <person name="Yurkov A.M."/>
            <person name="Nowrousian M."/>
            <person name="Sun S."/>
            <person name="Cuomo C.A."/>
            <person name="Heitman J."/>
        </authorList>
    </citation>
    <scope>NUCLEOTIDE SEQUENCE [LARGE SCALE GENOMIC DNA]</scope>
    <source>
        <strain evidence="2">CBS 11374</strain>
    </source>
</reference>
<organism evidence="2 3">
    <name type="scientific">Kwoniella shivajii</name>
    <dbReference type="NCBI Taxonomy" id="564305"/>
    <lineage>
        <taxon>Eukaryota</taxon>
        <taxon>Fungi</taxon>
        <taxon>Dikarya</taxon>
        <taxon>Basidiomycota</taxon>
        <taxon>Agaricomycotina</taxon>
        <taxon>Tremellomycetes</taxon>
        <taxon>Tremellales</taxon>
        <taxon>Cryptococcaceae</taxon>
        <taxon>Kwoniella</taxon>
    </lineage>
</organism>
<evidence type="ECO:0000313" key="3">
    <source>
        <dbReference type="Proteomes" id="UP001329825"/>
    </source>
</evidence>
<accession>A0ABZ1D0P2</accession>
<protein>
    <submittedName>
        <fullName evidence="2">Uncharacterized protein</fullName>
    </submittedName>
</protein>
<feature type="compositionally biased region" description="Basic and acidic residues" evidence="1">
    <location>
        <begin position="93"/>
        <end position="104"/>
    </location>
</feature>
<dbReference type="EMBL" id="CP141886">
    <property type="protein sequence ID" value="WRT67601.1"/>
    <property type="molecule type" value="Genomic_DNA"/>
</dbReference>
<keyword evidence="3" id="KW-1185">Reference proteome</keyword>
<evidence type="ECO:0000313" key="2">
    <source>
        <dbReference type="EMBL" id="WRT67601.1"/>
    </source>
</evidence>
<dbReference type="Proteomes" id="UP001329825">
    <property type="component" value="Chromosome 6"/>
</dbReference>
<dbReference type="GeneID" id="87956704"/>
<evidence type="ECO:0000256" key="1">
    <source>
        <dbReference type="SAM" id="MobiDB-lite"/>
    </source>
</evidence>
<dbReference type="RefSeq" id="XP_062792341.1">
    <property type="nucleotide sequence ID" value="XM_062936290.1"/>
</dbReference>
<sequence>MKASTSSLHDSQGSPVAGRRPHRDKPLRSDQSQWTSAFGTNVASRTKDTARRKVSFSEVSIGTSKHSSISKSSENKSDAVSTESTSSNFASKSTEKARSSERRSTQSVVRINVNEGFGGWIAKSVGR</sequence>
<gene>
    <name evidence="2" type="ORF">IL334_004573</name>
</gene>
<feature type="compositionally biased region" description="Polar residues" evidence="1">
    <location>
        <begin position="78"/>
        <end position="92"/>
    </location>
</feature>
<feature type="region of interest" description="Disordered" evidence="1">
    <location>
        <begin position="1"/>
        <end position="109"/>
    </location>
</feature>
<feature type="compositionally biased region" description="Polar residues" evidence="1">
    <location>
        <begin position="29"/>
        <end position="44"/>
    </location>
</feature>
<name>A0ABZ1D0P2_9TREE</name>